<feature type="compositionally biased region" description="Basic and acidic residues" evidence="1">
    <location>
        <begin position="1"/>
        <end position="14"/>
    </location>
</feature>
<dbReference type="EMBL" id="CAMPGE010023355">
    <property type="protein sequence ID" value="CAI2381307.1"/>
    <property type="molecule type" value="Genomic_DNA"/>
</dbReference>
<accession>A0AAD2D5K1</accession>
<reference evidence="2" key="1">
    <citation type="submission" date="2023-07" db="EMBL/GenBank/DDBJ databases">
        <authorList>
            <consortium name="AG Swart"/>
            <person name="Singh M."/>
            <person name="Singh A."/>
            <person name="Seah K."/>
            <person name="Emmerich C."/>
        </authorList>
    </citation>
    <scope>NUCLEOTIDE SEQUENCE</scope>
    <source>
        <strain evidence="2">DP1</strain>
    </source>
</reference>
<feature type="compositionally biased region" description="Polar residues" evidence="1">
    <location>
        <begin position="125"/>
        <end position="144"/>
    </location>
</feature>
<evidence type="ECO:0000313" key="3">
    <source>
        <dbReference type="Proteomes" id="UP001295684"/>
    </source>
</evidence>
<protein>
    <submittedName>
        <fullName evidence="2">Uncharacterized protein</fullName>
    </submittedName>
</protein>
<feature type="region of interest" description="Disordered" evidence="1">
    <location>
        <begin position="1"/>
        <end position="39"/>
    </location>
</feature>
<gene>
    <name evidence="2" type="ORF">ECRASSUSDP1_LOCUS22760</name>
</gene>
<dbReference type="Proteomes" id="UP001295684">
    <property type="component" value="Unassembled WGS sequence"/>
</dbReference>
<feature type="compositionally biased region" description="Basic and acidic residues" evidence="1">
    <location>
        <begin position="151"/>
        <end position="174"/>
    </location>
</feature>
<feature type="region of interest" description="Disordered" evidence="1">
    <location>
        <begin position="89"/>
        <end position="191"/>
    </location>
</feature>
<evidence type="ECO:0000256" key="1">
    <source>
        <dbReference type="SAM" id="MobiDB-lite"/>
    </source>
</evidence>
<organism evidence="2 3">
    <name type="scientific">Euplotes crassus</name>
    <dbReference type="NCBI Taxonomy" id="5936"/>
    <lineage>
        <taxon>Eukaryota</taxon>
        <taxon>Sar</taxon>
        <taxon>Alveolata</taxon>
        <taxon>Ciliophora</taxon>
        <taxon>Intramacronucleata</taxon>
        <taxon>Spirotrichea</taxon>
        <taxon>Hypotrichia</taxon>
        <taxon>Euplotida</taxon>
        <taxon>Euplotidae</taxon>
        <taxon>Moneuplotes</taxon>
    </lineage>
</organism>
<comment type="caution">
    <text evidence="2">The sequence shown here is derived from an EMBL/GenBank/DDBJ whole genome shotgun (WGS) entry which is preliminary data.</text>
</comment>
<dbReference type="AlphaFoldDB" id="A0AAD2D5K1"/>
<proteinExistence type="predicted"/>
<evidence type="ECO:0000313" key="2">
    <source>
        <dbReference type="EMBL" id="CAI2381307.1"/>
    </source>
</evidence>
<keyword evidence="3" id="KW-1185">Reference proteome</keyword>
<sequence>MSQDREDRSFDQREVSPFMFKTLNTGMQTDSGKDGRTSPFSPFFHDTKIVKSNKFHGLSGELTLSDDNLLSIKSGPPNSSYVMRMKNQISKSRRTRSRPRTMNSSIMKKKSSAPKDPRNVGIKLNINTMKTSKNSIKSPKSSAESKIPYVDPEKLLKQFRQKDIDDNNTKDRHNSSKYLESSMKNIEVNFE</sequence>
<name>A0AAD2D5K1_EUPCR</name>